<keyword evidence="13" id="KW-1185">Reference proteome</keyword>
<dbReference type="SMART" id="SM00159">
    <property type="entry name" value="PTX"/>
    <property type="match status" value="1"/>
</dbReference>
<evidence type="ECO:0000256" key="9">
    <source>
        <dbReference type="PROSITE-ProRule" id="PRU01172"/>
    </source>
</evidence>
<reference evidence="12" key="1">
    <citation type="submission" date="2023-05" db="EMBL/GenBank/DDBJ databases">
        <authorList>
            <person name="Stuckert A."/>
        </authorList>
    </citation>
    <scope>NUCLEOTIDE SEQUENCE</scope>
</reference>
<keyword evidence="6 10" id="KW-0106">Calcium</keyword>
<dbReference type="PANTHER" id="PTHR45869:SF7">
    <property type="entry name" value="C-REACTIVE PROTEIN"/>
    <property type="match status" value="1"/>
</dbReference>
<dbReference type="InterPro" id="IPR013320">
    <property type="entry name" value="ConA-like_dom_sf"/>
</dbReference>
<dbReference type="PRINTS" id="PR00895">
    <property type="entry name" value="PENTAXIN"/>
</dbReference>
<evidence type="ECO:0000313" key="12">
    <source>
        <dbReference type="EMBL" id="CAI9584832.1"/>
    </source>
</evidence>
<organism evidence="12 13">
    <name type="scientific">Staurois parvus</name>
    <dbReference type="NCBI Taxonomy" id="386267"/>
    <lineage>
        <taxon>Eukaryota</taxon>
        <taxon>Metazoa</taxon>
        <taxon>Chordata</taxon>
        <taxon>Craniata</taxon>
        <taxon>Vertebrata</taxon>
        <taxon>Euteleostomi</taxon>
        <taxon>Amphibia</taxon>
        <taxon>Batrachia</taxon>
        <taxon>Anura</taxon>
        <taxon>Neobatrachia</taxon>
        <taxon>Ranoidea</taxon>
        <taxon>Ranidae</taxon>
        <taxon>Staurois</taxon>
    </lineage>
</organism>
<evidence type="ECO:0000313" key="13">
    <source>
        <dbReference type="Proteomes" id="UP001162483"/>
    </source>
</evidence>
<keyword evidence="2" id="KW-0011">Acute phase</keyword>
<dbReference type="Pfam" id="PF00354">
    <property type="entry name" value="Pentaxin"/>
    <property type="match status" value="1"/>
</dbReference>
<gene>
    <name evidence="12" type="ORF">SPARVUS_LOCUS10088720</name>
</gene>
<accession>A0ABN9EJE7</accession>
<evidence type="ECO:0000256" key="2">
    <source>
        <dbReference type="ARBA" id="ARBA00022486"/>
    </source>
</evidence>
<keyword evidence="3" id="KW-0964">Secreted</keyword>
<sequence length="149" mass="16632">MKGKVFIFPKQTSTDYVSLTPINITKPLEKVSVCLRSFSDLIHTYSHFSLATPGMGSAFYFYESSFSSSVYINQDSTTFMTGGEPFDWRHTCVTWDSDNGVVQIWINGKLYPRRVCMKGSSIAAKTSVVLGQKQDSFEGQSSLCGHLLE</sequence>
<dbReference type="PROSITE" id="PS51828">
    <property type="entry name" value="PTX_2"/>
    <property type="match status" value="1"/>
</dbReference>
<dbReference type="SUPFAM" id="SSF49899">
    <property type="entry name" value="Concanavalin A-like lectins/glucanases"/>
    <property type="match status" value="1"/>
</dbReference>
<comment type="subunit">
    <text evidence="10">Homopentamer. Pentaxin (or pentraxin) have a discoid arrangement of 5 non-covalently bound subunits.</text>
</comment>
<name>A0ABN9EJE7_9NEOB</name>
<dbReference type="PANTHER" id="PTHR45869">
    <property type="entry name" value="C-REACTIVE PROTEIN-RELATED"/>
    <property type="match status" value="1"/>
</dbReference>
<evidence type="ECO:0000256" key="8">
    <source>
        <dbReference type="ARBA" id="ARBA00038102"/>
    </source>
</evidence>
<keyword evidence="7" id="KW-1015">Disulfide bond</keyword>
<comment type="cofactor">
    <cofactor evidence="10">
        <name>Ca(2+)</name>
        <dbReference type="ChEBI" id="CHEBI:29108"/>
    </cofactor>
    <text evidence="10">Binds 2 calcium ions per subunit.</text>
</comment>
<evidence type="ECO:0000256" key="7">
    <source>
        <dbReference type="ARBA" id="ARBA00023157"/>
    </source>
</evidence>
<keyword evidence="5" id="KW-0732">Signal</keyword>
<dbReference type="EMBL" id="CATNWA010015584">
    <property type="protein sequence ID" value="CAI9584832.1"/>
    <property type="molecule type" value="Genomic_DNA"/>
</dbReference>
<dbReference type="InterPro" id="IPR030476">
    <property type="entry name" value="Pentaxin_CS"/>
</dbReference>
<evidence type="ECO:0000256" key="5">
    <source>
        <dbReference type="ARBA" id="ARBA00022729"/>
    </source>
</evidence>
<evidence type="ECO:0000256" key="3">
    <source>
        <dbReference type="ARBA" id="ARBA00022525"/>
    </source>
</evidence>
<dbReference type="Gene3D" id="2.60.120.200">
    <property type="match status" value="1"/>
</dbReference>
<dbReference type="InterPro" id="IPR051005">
    <property type="entry name" value="Pentraxin_domain"/>
</dbReference>
<feature type="domain" description="Pentraxin (PTX)" evidence="11">
    <location>
        <begin position="2"/>
        <end position="149"/>
    </location>
</feature>
<evidence type="ECO:0000259" key="11">
    <source>
        <dbReference type="PROSITE" id="PS51828"/>
    </source>
</evidence>
<comment type="similarity">
    <text evidence="8 10">Belongs to the pentraxin family.</text>
</comment>
<proteinExistence type="inferred from homology"/>
<dbReference type="InterPro" id="IPR001759">
    <property type="entry name" value="PTX_dom"/>
</dbReference>
<evidence type="ECO:0000256" key="6">
    <source>
        <dbReference type="ARBA" id="ARBA00022837"/>
    </source>
</evidence>
<dbReference type="Proteomes" id="UP001162483">
    <property type="component" value="Unassembled WGS sequence"/>
</dbReference>
<evidence type="ECO:0000256" key="10">
    <source>
        <dbReference type="RuleBase" id="RU362112"/>
    </source>
</evidence>
<keyword evidence="4 10" id="KW-0479">Metal-binding</keyword>
<evidence type="ECO:0000256" key="1">
    <source>
        <dbReference type="ARBA" id="ARBA00004613"/>
    </source>
</evidence>
<comment type="subcellular location">
    <subcellularLocation>
        <location evidence="1 10">Secreted</location>
    </subcellularLocation>
</comment>
<comment type="caution">
    <text evidence="12">The sequence shown here is derived from an EMBL/GenBank/DDBJ whole genome shotgun (WGS) entry which is preliminary data.</text>
</comment>
<protein>
    <recommendedName>
        <fullName evidence="10">Pentraxin family member</fullName>
    </recommendedName>
</protein>
<dbReference type="PROSITE" id="PS00289">
    <property type="entry name" value="PTX_1"/>
    <property type="match status" value="1"/>
</dbReference>
<comment type="caution">
    <text evidence="9">Lacks conserved residue(s) required for the propagation of feature annotation.</text>
</comment>
<evidence type="ECO:0000256" key="4">
    <source>
        <dbReference type="ARBA" id="ARBA00022723"/>
    </source>
</evidence>